<proteinExistence type="predicted"/>
<gene>
    <name evidence="3" type="ORF">BSR29_05520</name>
</gene>
<protein>
    <submittedName>
        <fullName evidence="3">Uncharacterized protein</fullName>
    </submittedName>
</protein>
<sequence length="395" mass="43878">MSFQKRTQVPRRIASILILASTLGACTSASDYPEISSSDPTAPSQQVSPTAESSTPDSSSTIPAQGSPEDQTASQEATPEGSKNNPQSDLANYNRVTKEAVSLILKGDWENLQKNYLANPEAAELIKHDPRAKEYFKDATCESLVEQDKLPAPYKSGPEDPPNGSSGIDFYFYNCKLARPGQESSDFALEIVHDGQEWKVSNIFSVGTFKFYLPYTTPKNTVLDVASGSTKFSFAPVPSLYLTGSRRLGNAFFILPGTYHLDLSLDSKLVTLTDQKEIEVTTKSQPDWSPDLAFEPKEAFREEVKKLLAESINYCLQAPKTPRTCHYKLWERNRDSEKFEPDFDSITLSSPPQRLAGDIYGRLKVTDQFDTSSVSFTIKNARLVDDHLDANVVWK</sequence>
<dbReference type="STRING" id="1921764.BSR28_05885"/>
<evidence type="ECO:0000256" key="2">
    <source>
        <dbReference type="SAM" id="SignalP"/>
    </source>
</evidence>
<keyword evidence="4" id="KW-1185">Reference proteome</keyword>
<feature type="chain" id="PRO_5013361679" evidence="2">
    <location>
        <begin position="30"/>
        <end position="395"/>
    </location>
</feature>
<dbReference type="PROSITE" id="PS51257">
    <property type="entry name" value="PROKAR_LIPOPROTEIN"/>
    <property type="match status" value="1"/>
</dbReference>
<name>A0A1Q5PLM1_9ACTO</name>
<accession>A0A1Q5PLM1</accession>
<dbReference type="Proteomes" id="UP000186785">
    <property type="component" value="Unassembled WGS sequence"/>
</dbReference>
<feature type="signal peptide" evidence="2">
    <location>
        <begin position="1"/>
        <end position="29"/>
    </location>
</feature>
<comment type="caution">
    <text evidence="3">The sequence shown here is derived from an EMBL/GenBank/DDBJ whole genome shotgun (WGS) entry which is preliminary data.</text>
</comment>
<dbReference type="EMBL" id="MQSV01000003">
    <property type="protein sequence ID" value="OKL47940.1"/>
    <property type="molecule type" value="Genomic_DNA"/>
</dbReference>
<evidence type="ECO:0000313" key="3">
    <source>
        <dbReference type="EMBL" id="OKL47940.1"/>
    </source>
</evidence>
<feature type="region of interest" description="Disordered" evidence="1">
    <location>
        <begin position="30"/>
        <end position="92"/>
    </location>
</feature>
<evidence type="ECO:0000313" key="4">
    <source>
        <dbReference type="Proteomes" id="UP000186785"/>
    </source>
</evidence>
<reference evidence="3 4" key="1">
    <citation type="submission" date="2016-11" db="EMBL/GenBank/DDBJ databases">
        <title>Actinomyces gypaetusis sp. nov. isolated from the vulture Gypaetus barbatus in Qinghai Tibet Plateau China.</title>
        <authorList>
            <person name="Meng X."/>
        </authorList>
    </citation>
    <scope>NUCLEOTIDE SEQUENCE [LARGE SCALE GENOMIC DNA]</scope>
    <source>
        <strain evidence="3 4">VUL4_2</strain>
    </source>
</reference>
<dbReference type="AlphaFoldDB" id="A0A1Q5PLM1"/>
<keyword evidence="2" id="KW-0732">Signal</keyword>
<organism evidence="3 4">
    <name type="scientific">Boudabousia liubingyangii</name>
    <dbReference type="NCBI Taxonomy" id="1921764"/>
    <lineage>
        <taxon>Bacteria</taxon>
        <taxon>Bacillati</taxon>
        <taxon>Actinomycetota</taxon>
        <taxon>Actinomycetes</taxon>
        <taxon>Actinomycetales</taxon>
        <taxon>Actinomycetaceae</taxon>
        <taxon>Boudabousia</taxon>
    </lineage>
</organism>
<evidence type="ECO:0000256" key="1">
    <source>
        <dbReference type="SAM" id="MobiDB-lite"/>
    </source>
</evidence>